<dbReference type="AlphaFoldDB" id="A0A420BJ88"/>
<keyword evidence="3" id="KW-1185">Reference proteome</keyword>
<evidence type="ECO:0000313" key="2">
    <source>
        <dbReference type="EMBL" id="RKE56656.1"/>
    </source>
</evidence>
<evidence type="ECO:0008006" key="4">
    <source>
        <dbReference type="Google" id="ProtNLM"/>
    </source>
</evidence>
<evidence type="ECO:0000256" key="1">
    <source>
        <dbReference type="SAM" id="MobiDB-lite"/>
    </source>
</evidence>
<protein>
    <recommendedName>
        <fullName evidence="4">DUF4274 domain-containing protein</fullName>
    </recommendedName>
</protein>
<feature type="region of interest" description="Disordered" evidence="1">
    <location>
        <begin position="1"/>
        <end position="31"/>
    </location>
</feature>
<proteinExistence type="predicted"/>
<dbReference type="RefSeq" id="WP_120258303.1">
    <property type="nucleotide sequence ID" value="NZ_RAPY01000001.1"/>
</dbReference>
<dbReference type="EMBL" id="RAPY01000001">
    <property type="protein sequence ID" value="RKE56656.1"/>
    <property type="molecule type" value="Genomic_DNA"/>
</dbReference>
<dbReference type="Proteomes" id="UP000286246">
    <property type="component" value="Unassembled WGS sequence"/>
</dbReference>
<dbReference type="OrthoDB" id="269804at2"/>
<comment type="caution">
    <text evidence="2">The sequence shown here is derived from an EMBL/GenBank/DDBJ whole genome shotgun (WGS) entry which is preliminary data.</text>
</comment>
<name>A0A420BJ88_SPHD1</name>
<feature type="compositionally biased region" description="Polar residues" evidence="1">
    <location>
        <begin position="10"/>
        <end position="19"/>
    </location>
</feature>
<organism evidence="2 3">
    <name type="scientific">Sphingobacterium detergens</name>
    <dbReference type="NCBI Taxonomy" id="1145106"/>
    <lineage>
        <taxon>Bacteria</taxon>
        <taxon>Pseudomonadati</taxon>
        <taxon>Bacteroidota</taxon>
        <taxon>Sphingobacteriia</taxon>
        <taxon>Sphingobacteriales</taxon>
        <taxon>Sphingobacteriaceae</taxon>
        <taxon>Sphingobacterium</taxon>
    </lineage>
</organism>
<reference evidence="2 3" key="1">
    <citation type="submission" date="2018-09" db="EMBL/GenBank/DDBJ databases">
        <title>Genomic Encyclopedia of Type Strains, Phase III (KMG-III): the genomes of soil and plant-associated and newly described type strains.</title>
        <authorList>
            <person name="Whitman W."/>
        </authorList>
    </citation>
    <scope>NUCLEOTIDE SEQUENCE [LARGE SCALE GENOMIC DNA]</scope>
    <source>
        <strain evidence="2 3">CECT 7938</strain>
    </source>
</reference>
<evidence type="ECO:0000313" key="3">
    <source>
        <dbReference type="Proteomes" id="UP000286246"/>
    </source>
</evidence>
<gene>
    <name evidence="2" type="ORF">DFQ12_1522</name>
</gene>
<sequence length="283" mass="33622">MSEAIDRKNTVSQNGQTTKNKLKQNHYKTQPTGMETEDAYRHMEFEEFQLLKTPQELHKLATQCFFYIQQWIVESPFCSEATALMLFWHNYPFEAIRRSWKTRKGTDENFDIIKTVINNSEKGFYLKTDISYDPAEKIAQAPKIPAVVLQASQGEEPYVYLEETEVHSWFGEHLINQIRRSDSTIELYNIAVLLKHREFDVYQTVIEHKYCDKAIALMVYWLLERYSTLALYAEDWPEIKPILENIVDRLERDEYPEILSYDPVKEVNPIKWEIPDYLFNKIN</sequence>
<accession>A0A420BJ88</accession>